<evidence type="ECO:0000259" key="2">
    <source>
        <dbReference type="Pfam" id="PF09992"/>
    </source>
</evidence>
<keyword evidence="1" id="KW-0472">Membrane</keyword>
<dbReference type="AlphaFoldDB" id="A0A6I3SIC0"/>
<dbReference type="PANTHER" id="PTHR40446:SF2">
    <property type="entry name" value="N-ACETYLGLUCOSAMINE-1-PHOSPHODIESTER ALPHA-N-ACETYLGLUCOSAMINIDASE"/>
    <property type="match status" value="1"/>
</dbReference>
<evidence type="ECO:0000256" key="1">
    <source>
        <dbReference type="SAM" id="Phobius"/>
    </source>
</evidence>
<feature type="transmembrane region" description="Helical" evidence="1">
    <location>
        <begin position="20"/>
        <end position="41"/>
    </location>
</feature>
<keyword evidence="4" id="KW-1185">Reference proteome</keyword>
<dbReference type="OrthoDB" id="9816453at2"/>
<evidence type="ECO:0000313" key="4">
    <source>
        <dbReference type="Proteomes" id="UP000430670"/>
    </source>
</evidence>
<dbReference type="GO" id="GO:0016798">
    <property type="term" value="F:hydrolase activity, acting on glycosyl bonds"/>
    <property type="evidence" value="ECO:0007669"/>
    <property type="project" value="UniProtKB-KW"/>
</dbReference>
<evidence type="ECO:0000313" key="3">
    <source>
        <dbReference type="EMBL" id="MTV48556.1"/>
    </source>
</evidence>
<dbReference type="EMBL" id="WNKU01000005">
    <property type="protein sequence ID" value="MTV48556.1"/>
    <property type="molecule type" value="Genomic_DNA"/>
</dbReference>
<comment type="caution">
    <text evidence="3">The sequence shown here is derived from an EMBL/GenBank/DDBJ whole genome shotgun (WGS) entry which is preliminary data.</text>
</comment>
<dbReference type="InterPro" id="IPR018711">
    <property type="entry name" value="NAGPA"/>
</dbReference>
<name>A0A6I3SIC0_HELMO</name>
<sequence>MDGSCVELAGGTSLKFVKMLALFIGVNLMVGIFFGPLMIFYGPIPSLRQMALGSLMVSRHDFIAQWFLSPEKIQEILGQPLEDLRSNPNMGVQLAFANGKGSDRIDVEDIQGKRFTGKVMIIHDPKRVKVALSSKMGEAGETVPEIATHEGAVAAINGGGFIDPNGQGNGAYPDGVTVSKGQFISVIQEDQKENIVGLTKKGILIVGRYSARELRNMDVSDVVTFGPALVINSKPTITQGDGGYGIAPRTAIGQKADGSIIFMTIDGRQVGSIGATLREVQDLMIQYGAVTAGNLDGGASTTMVYNGKVINQPSSVFGIRYIPTAFVVMPSKRI</sequence>
<dbReference type="Proteomes" id="UP000430670">
    <property type="component" value="Unassembled WGS sequence"/>
</dbReference>
<keyword evidence="1" id="KW-0812">Transmembrane</keyword>
<protein>
    <submittedName>
        <fullName evidence="3">Phosphodiester glycosidase family protein</fullName>
    </submittedName>
</protein>
<dbReference type="PANTHER" id="PTHR40446">
    <property type="entry name" value="N-ACETYLGLUCOSAMINE-1-PHOSPHODIESTER ALPHA-N-ACETYLGLUCOSAMINIDASE"/>
    <property type="match status" value="1"/>
</dbReference>
<organism evidence="3 4">
    <name type="scientific">Heliobacterium mobile</name>
    <name type="common">Heliobacillus mobilis</name>
    <dbReference type="NCBI Taxonomy" id="28064"/>
    <lineage>
        <taxon>Bacteria</taxon>
        <taxon>Bacillati</taxon>
        <taxon>Bacillota</taxon>
        <taxon>Clostridia</taxon>
        <taxon>Eubacteriales</taxon>
        <taxon>Heliobacteriaceae</taxon>
        <taxon>Heliobacterium</taxon>
    </lineage>
</organism>
<gene>
    <name evidence="3" type="ORF">GJ688_06115</name>
</gene>
<reference evidence="3 4" key="1">
    <citation type="submission" date="2019-11" db="EMBL/GenBank/DDBJ databases">
        <title>Whole-genome sequence of a the green, strictly anaerobic photosynthetic bacterium Heliobacillus mobilis DSM 6151.</title>
        <authorList>
            <person name="Kyndt J.A."/>
            <person name="Meyer T.E."/>
        </authorList>
    </citation>
    <scope>NUCLEOTIDE SEQUENCE [LARGE SCALE GENOMIC DNA]</scope>
    <source>
        <strain evidence="3 4">DSM 6151</strain>
    </source>
</reference>
<keyword evidence="3" id="KW-0326">Glycosidase</keyword>
<dbReference type="Pfam" id="PF09992">
    <property type="entry name" value="NAGPA"/>
    <property type="match status" value="1"/>
</dbReference>
<proteinExistence type="predicted"/>
<accession>A0A6I3SIC0</accession>
<keyword evidence="3" id="KW-0378">Hydrolase</keyword>
<feature type="domain" description="Phosphodiester glycosidase" evidence="2">
    <location>
        <begin position="151"/>
        <end position="329"/>
    </location>
</feature>
<keyword evidence="1" id="KW-1133">Transmembrane helix</keyword>